<dbReference type="InterPro" id="IPR038765">
    <property type="entry name" value="Papain-like_cys_pep_sf"/>
</dbReference>
<dbReference type="PATRIC" id="fig|1212489.4.peg.510"/>
<dbReference type="OrthoDB" id="5634557at2"/>
<gene>
    <name evidence="4" type="ORF">Ldro_0493</name>
</gene>
<name>A0A0W0TC34_9GAMM</name>
<keyword evidence="1" id="KW-0175">Coiled coil</keyword>
<feature type="coiled-coil region" evidence="1">
    <location>
        <begin position="466"/>
        <end position="496"/>
    </location>
</feature>
<evidence type="ECO:0000256" key="3">
    <source>
        <dbReference type="SAM" id="Phobius"/>
    </source>
</evidence>
<protein>
    <submittedName>
        <fullName evidence="4">Uncharacterized protein</fullName>
    </submittedName>
</protein>
<organism evidence="4 5">
    <name type="scientific">Legionella drozanskii LLAP-1</name>
    <dbReference type="NCBI Taxonomy" id="1212489"/>
    <lineage>
        <taxon>Bacteria</taxon>
        <taxon>Pseudomonadati</taxon>
        <taxon>Pseudomonadota</taxon>
        <taxon>Gammaproteobacteria</taxon>
        <taxon>Legionellales</taxon>
        <taxon>Legionellaceae</taxon>
        <taxon>Legionella</taxon>
    </lineage>
</organism>
<feature type="region of interest" description="Disordered" evidence="2">
    <location>
        <begin position="390"/>
        <end position="409"/>
    </location>
</feature>
<keyword evidence="5" id="KW-1185">Reference proteome</keyword>
<accession>A0A0W0TC34</accession>
<proteinExistence type="predicted"/>
<dbReference type="RefSeq" id="WP_058494843.1">
    <property type="nucleotide sequence ID" value="NZ_CAAAIU010000003.1"/>
</dbReference>
<keyword evidence="3" id="KW-0472">Membrane</keyword>
<reference evidence="4 5" key="1">
    <citation type="submission" date="2015-11" db="EMBL/GenBank/DDBJ databases">
        <title>Genomic analysis of 38 Legionella species identifies large and diverse effector repertoires.</title>
        <authorList>
            <person name="Burstein D."/>
            <person name="Amaro F."/>
            <person name="Zusman T."/>
            <person name="Lifshitz Z."/>
            <person name="Cohen O."/>
            <person name="Gilbert J.A."/>
            <person name="Pupko T."/>
            <person name="Shuman H.A."/>
            <person name="Segal G."/>
        </authorList>
    </citation>
    <scope>NUCLEOTIDE SEQUENCE [LARGE SCALE GENOMIC DNA]</scope>
    <source>
        <strain evidence="4 5">ATCC 700990</strain>
    </source>
</reference>
<dbReference type="Proteomes" id="UP000054736">
    <property type="component" value="Unassembled WGS sequence"/>
</dbReference>
<evidence type="ECO:0000256" key="1">
    <source>
        <dbReference type="SAM" id="Coils"/>
    </source>
</evidence>
<evidence type="ECO:0000256" key="2">
    <source>
        <dbReference type="SAM" id="MobiDB-lite"/>
    </source>
</evidence>
<keyword evidence="3" id="KW-0812">Transmembrane</keyword>
<dbReference type="SUPFAM" id="SSF54001">
    <property type="entry name" value="Cysteine proteinases"/>
    <property type="match status" value="1"/>
</dbReference>
<dbReference type="AlphaFoldDB" id="A0A0W0TC34"/>
<comment type="caution">
    <text evidence="4">The sequence shown here is derived from an EMBL/GenBank/DDBJ whole genome shotgun (WGS) entry which is preliminary data.</text>
</comment>
<evidence type="ECO:0000313" key="4">
    <source>
        <dbReference type="EMBL" id="KTC93122.1"/>
    </source>
</evidence>
<keyword evidence="3" id="KW-1133">Transmembrane helix</keyword>
<dbReference type="EMBL" id="LNXY01000003">
    <property type="protein sequence ID" value="KTC93122.1"/>
    <property type="molecule type" value="Genomic_DNA"/>
</dbReference>
<feature type="transmembrane region" description="Helical" evidence="3">
    <location>
        <begin position="578"/>
        <end position="599"/>
    </location>
</feature>
<feature type="region of interest" description="Disordered" evidence="2">
    <location>
        <begin position="414"/>
        <end position="463"/>
    </location>
</feature>
<sequence length="633" mass="72468">MVSKTALTEQYDNINALLDNLDESKTFKGSREFIIERCIEHDIELFNLCALPTFIGRDLLSRFIIIISSLLLAQKNAHKNEVAIWTSHLKKWHAEFKMELQRAPNDRENHASAFLSVGDQQERSGKVTSDTLLALNDMFYLFNDDSFMSPDILKSDPFELPNFSAEESDLSSAFLKDEGAAARLLSEGMGELVKELTQGIEKSIRELINQEKDIYLPIAHQGHWVSLVREQGVWTLFDPQPFNDRIARQNFIRINCSILLTKYDDNFKELEYTNGKQTAFYDCGTHVVNHWRKTVNNDYVALSHEEMLREVGAKQGVEIVIVPPPPVPSASTSTSTRRQASFRLSEDGSFYEKEKGKRNEKEKEKERVYDSAFWEENGFSRPHTLGGSDLLGSFEPLDQPDLLGTTADSQEPISFSLRYQRRDKARNQRLSAEPAALVPGDDRSSNSSVPVDSYETEDYEPVPEKTKQINNQILKIEQVLKTLKEKETEYRNFRQSAKREDFDTDKEFNEYIEKYEDAENHAKELHEGVHKALEAFKQSSKDLNDYNDFRYDTDVLIKTHKSSLSTHRDLSNIVLCNVLLGLVLGLGVIYGLIIGATLLTSKRTPYLWRTDGLRKVYDLEDVVEEMESLCQPG</sequence>
<evidence type="ECO:0000313" key="5">
    <source>
        <dbReference type="Proteomes" id="UP000054736"/>
    </source>
</evidence>